<gene>
    <name evidence="5" type="ORF">KQX54_003833</name>
</gene>
<dbReference type="InterPro" id="IPR024337">
    <property type="entry name" value="tRNA_splic_suSen54"/>
</dbReference>
<evidence type="ECO:0000256" key="2">
    <source>
        <dbReference type="ARBA" id="ARBA00022694"/>
    </source>
</evidence>
<dbReference type="InterPro" id="IPR024336">
    <property type="entry name" value="tRNA_splic_suSen54_N"/>
</dbReference>
<reference evidence="5 6" key="1">
    <citation type="journal article" date="2021" name="J. Hered.">
        <title>A chromosome-level genome assembly of the parasitoid wasp, Cotesia glomerata (Hymenoptera: Braconidae).</title>
        <authorList>
            <person name="Pinto B.J."/>
            <person name="Weis J.J."/>
            <person name="Gamble T."/>
            <person name="Ode P.J."/>
            <person name="Paul R."/>
            <person name="Zaspel J.M."/>
        </authorList>
    </citation>
    <scope>NUCLEOTIDE SEQUENCE [LARGE SCALE GENOMIC DNA]</scope>
    <source>
        <strain evidence="5">CgM1</strain>
    </source>
</reference>
<dbReference type="PANTHER" id="PTHR21027">
    <property type="entry name" value="TRNA-SPLICING ENDONUCLEASE SUBUNIT SEN54"/>
    <property type="match status" value="1"/>
</dbReference>
<feature type="coiled-coil region" evidence="3">
    <location>
        <begin position="228"/>
        <end position="271"/>
    </location>
</feature>
<evidence type="ECO:0000259" key="4">
    <source>
        <dbReference type="Pfam" id="PF12928"/>
    </source>
</evidence>
<evidence type="ECO:0000313" key="6">
    <source>
        <dbReference type="Proteomes" id="UP000826195"/>
    </source>
</evidence>
<comment type="similarity">
    <text evidence="1">Belongs to the SEN54 family.</text>
</comment>
<proteinExistence type="inferred from homology"/>
<name>A0AAV7IXE1_COTGL</name>
<keyword evidence="6" id="KW-1185">Reference proteome</keyword>
<dbReference type="GO" id="GO:0000379">
    <property type="term" value="P:tRNA-type intron splice site recognition and cleavage"/>
    <property type="evidence" value="ECO:0007669"/>
    <property type="project" value="TreeGrafter"/>
</dbReference>
<dbReference type="PANTHER" id="PTHR21027:SF1">
    <property type="entry name" value="TRNA-SPLICING ENDONUCLEASE SUBUNIT SEN54"/>
    <property type="match status" value="1"/>
</dbReference>
<accession>A0AAV7IXE1</accession>
<dbReference type="AlphaFoldDB" id="A0AAV7IXE1"/>
<dbReference type="EMBL" id="JAHXZJ010000374">
    <property type="protein sequence ID" value="KAH0560365.1"/>
    <property type="molecule type" value="Genomic_DNA"/>
</dbReference>
<organism evidence="5 6">
    <name type="scientific">Cotesia glomerata</name>
    <name type="common">Lepidopteran parasitic wasp</name>
    <name type="synonym">Apanteles glomeratus</name>
    <dbReference type="NCBI Taxonomy" id="32391"/>
    <lineage>
        <taxon>Eukaryota</taxon>
        <taxon>Metazoa</taxon>
        <taxon>Ecdysozoa</taxon>
        <taxon>Arthropoda</taxon>
        <taxon>Hexapoda</taxon>
        <taxon>Insecta</taxon>
        <taxon>Pterygota</taxon>
        <taxon>Neoptera</taxon>
        <taxon>Endopterygota</taxon>
        <taxon>Hymenoptera</taxon>
        <taxon>Apocrita</taxon>
        <taxon>Ichneumonoidea</taxon>
        <taxon>Braconidae</taxon>
        <taxon>Microgastrinae</taxon>
        <taxon>Cotesia</taxon>
    </lineage>
</organism>
<evidence type="ECO:0000313" key="5">
    <source>
        <dbReference type="EMBL" id="KAH0560365.1"/>
    </source>
</evidence>
<comment type="caution">
    <text evidence="5">The sequence shown here is derived from an EMBL/GenBank/DDBJ whole genome shotgun (WGS) entry which is preliminary data.</text>
</comment>
<protein>
    <recommendedName>
        <fullName evidence="4">tRNA-splicing endonuclease subunit Sen54 N-terminal domain-containing protein</fullName>
    </recommendedName>
</protein>
<dbReference type="GO" id="GO:0000214">
    <property type="term" value="C:tRNA-intron endonuclease complex"/>
    <property type="evidence" value="ECO:0007669"/>
    <property type="project" value="TreeGrafter"/>
</dbReference>
<dbReference type="Pfam" id="PF12928">
    <property type="entry name" value="tRNA_int_end_N2"/>
    <property type="match status" value="1"/>
</dbReference>
<evidence type="ECO:0000256" key="1">
    <source>
        <dbReference type="ARBA" id="ARBA00005736"/>
    </source>
</evidence>
<feature type="domain" description="tRNA-splicing endonuclease subunit Sen54 N-terminal" evidence="4">
    <location>
        <begin position="68"/>
        <end position="133"/>
    </location>
</feature>
<keyword evidence="2" id="KW-0819">tRNA processing</keyword>
<dbReference type="Proteomes" id="UP000826195">
    <property type="component" value="Unassembled WGS sequence"/>
</dbReference>
<keyword evidence="3" id="KW-0175">Coiled coil</keyword>
<evidence type="ECO:0000256" key="3">
    <source>
        <dbReference type="SAM" id="Coils"/>
    </source>
</evidence>
<sequence>MNEEPEGLLINYLNAEELLASNSLRARVSNEIEQTSKVIPKTGLRLFEPNGSWLQNRQIDACLEARRDLINVERVKKVSKLAVGEWLPQERRVIVTKRSGVDWNNFGCELRGTLYLNPEEALLQVELNCLDLFFNGVSLSVQQAYELLINSPNSDCSLDEYRVYSQLARSGYRLKRFYYQKSDYEKDESSQLKKKVIIDLEGSQWMSGAPLSQDTADKNTKNDAEFVINSIIDKIEVEEQNLEDKSAENILNKIENDIKNKDKNKRRLNIVSVETMVEPVKLVANKKETNTSLGIRIQRNVKLLPKRTDKIIPSYLNIDSNSGQITSDKFNTCDSEKIAEKRKLDVINSSIPSTSSSPIESFKEVTLIPVKKIKNERIELSDDEIEEIPIPMTRKEMLNCLPNIKDKNSVKVTIDPKYIPQDIKLNKNKIEYDSLNLNDSKDNYQNNRQLAKFSNSCEVYKNCQYNSYNYNINNYRRSHYQDLPNYHNMMFGNSSNYNYPAFNYSNQQSVSNRWSSLHVNFFKNIAMATFALRTSITQSLSNIYSSSFDPGQYFGGRQNSRYYNPGIYHNNRNYKPIDNNTNKSEGNNRDDLVNVEEDSNFENFCSFDKAPAGSWTKLKKLWKDAKTITIEDDNDHMDCSEVEVINHTIQPLVGPKYSSSLKQIYDRLKIIKPAQDKSVRKKRGINKISYKVYSNTQLYRKAIPGHAMFHLVITSQKNSQSLQPIDLNRLYQDGDGIAIVFAHVSGATICFMQAGVVALPNLE</sequence>